<evidence type="ECO:0000313" key="2">
    <source>
        <dbReference type="EMBL" id="AEH93613.1"/>
    </source>
</evidence>
<gene>
    <name evidence="2" type="ordered locus">LMM7_2608</name>
</gene>
<accession>A0A0E0UZS3</accession>
<dbReference type="InterPro" id="IPR006674">
    <property type="entry name" value="HD_domain"/>
</dbReference>
<dbReference type="Pfam" id="PF19276">
    <property type="entry name" value="HD_assoc_2"/>
    <property type="match status" value="1"/>
</dbReference>
<dbReference type="PANTHER" id="PTHR11373:SF4">
    <property type="entry name" value="DEOXYNUCLEOSIDE TRIPHOSPHATE TRIPHOSPHOHYDROLASE SAMHD1"/>
    <property type="match status" value="1"/>
</dbReference>
<dbReference type="AlphaFoldDB" id="A0A0E0UZS3"/>
<dbReference type="InterPro" id="IPR045509">
    <property type="entry name" value="HD_assoc_2"/>
</dbReference>
<dbReference type="PATRIC" id="fig|1030009.3.peg.2598"/>
<proteinExistence type="predicted"/>
<dbReference type="Proteomes" id="UP000000486">
    <property type="component" value="Chromosome"/>
</dbReference>
<dbReference type="Pfam" id="PF01966">
    <property type="entry name" value="HD"/>
    <property type="match status" value="1"/>
</dbReference>
<organism evidence="2 3">
    <name type="scientific">Listeria monocytogenes serotype 4a (strain M7)</name>
    <dbReference type="NCBI Taxonomy" id="1030009"/>
    <lineage>
        <taxon>Bacteria</taxon>
        <taxon>Bacillati</taxon>
        <taxon>Bacillota</taxon>
        <taxon>Bacilli</taxon>
        <taxon>Bacillales</taxon>
        <taxon>Listeriaceae</taxon>
        <taxon>Listeria</taxon>
    </lineage>
</organism>
<dbReference type="HOGENOM" id="CLU_026821_0_0_9"/>
<dbReference type="PANTHER" id="PTHR11373">
    <property type="entry name" value="DEOXYNUCLEOSIDE TRIPHOSPHATE TRIPHOSPHOHYDROLASE"/>
    <property type="match status" value="1"/>
</dbReference>
<dbReference type="InterPro" id="IPR050135">
    <property type="entry name" value="dGTPase-like"/>
</dbReference>
<dbReference type="KEGG" id="lmq:LMM7_2608"/>
<feature type="domain" description="HD" evidence="1">
    <location>
        <begin position="61"/>
        <end position="178"/>
    </location>
</feature>
<dbReference type="CDD" id="cd00077">
    <property type="entry name" value="HDc"/>
    <property type="match status" value="1"/>
</dbReference>
<protein>
    <recommendedName>
        <fullName evidence="1">HD domain-containing protein</fullName>
    </recommendedName>
</protein>
<sequence>MSYLTEKLLEEKVFKDPVHGYVHVSDKIIWDLIATKEFQRLRRIHQLGTTSLTFHGAEHSRFNHSLGVYEIVRQIIDVTFANEPQLDPEERMVALCAALLHDLGHGPFSHAFEKVFGTDHEAYTQEIIIGDTEVSDVLMRVGEEFPLKVAAIIKKNYPNQTLVKLISSQIDADRMDYLLRDAYYTGVSYGKFDLERILRVLRPSPDGNGVIVKYSGMHAVEDYIMSRYQMYQQVYFHPVSRSGEVLLWKILERAKKLYCAGYEFQVTPIQVLPFFVNEVSLKDYVVLDDIVLMYYFSIWQEEEDPILSDLCSRFLNRRLLRYINYDPKEDAELYAELKGLLEKADIDPSYYLVIDSSSDLPYDYYLPGVGSGKDPIKLLMGNGELRELSTESPVVEAIGRERRTDIKLYYPLDFIESGDVDQAITERMIALIHAHSLKEK</sequence>
<name>A0A0E0UZS3_LISMM</name>
<dbReference type="RefSeq" id="WP_012580729.1">
    <property type="nucleotide sequence ID" value="NC_017537.1"/>
</dbReference>
<reference evidence="2 3" key="1">
    <citation type="journal article" date="2011" name="J. Bacteriol.">
        <title>Genome sequence of the nonpathogenic Listeria monocytogenes serovar 4a strain M7.</title>
        <authorList>
            <person name="Chen J."/>
            <person name="Xia Y."/>
            <person name="Cheng C."/>
            <person name="Fang C."/>
            <person name="Shan Y."/>
            <person name="Jin G."/>
            <person name="Fang W."/>
        </authorList>
    </citation>
    <scope>NUCLEOTIDE SEQUENCE [LARGE SCALE GENOMIC DNA]</scope>
    <source>
        <strain evidence="2 3">M7</strain>
    </source>
</reference>
<dbReference type="InterPro" id="IPR003607">
    <property type="entry name" value="HD/PDEase_dom"/>
</dbReference>
<dbReference type="SMART" id="SM00471">
    <property type="entry name" value="HDc"/>
    <property type="match status" value="1"/>
</dbReference>
<dbReference type="EMBL" id="CP002816">
    <property type="protein sequence ID" value="AEH93613.1"/>
    <property type="molecule type" value="Genomic_DNA"/>
</dbReference>
<evidence type="ECO:0000259" key="1">
    <source>
        <dbReference type="PROSITE" id="PS51831"/>
    </source>
</evidence>
<dbReference type="GO" id="GO:0006203">
    <property type="term" value="P:dGTP catabolic process"/>
    <property type="evidence" value="ECO:0007669"/>
    <property type="project" value="TreeGrafter"/>
</dbReference>
<dbReference type="Gene3D" id="1.10.3210.10">
    <property type="entry name" value="Hypothetical protein af1432"/>
    <property type="match status" value="1"/>
</dbReference>
<dbReference type="PROSITE" id="PS51831">
    <property type="entry name" value="HD"/>
    <property type="match status" value="1"/>
</dbReference>
<dbReference type="SUPFAM" id="SSF109604">
    <property type="entry name" value="HD-domain/PDEase-like"/>
    <property type="match status" value="1"/>
</dbReference>
<evidence type="ECO:0000313" key="3">
    <source>
        <dbReference type="Proteomes" id="UP000000486"/>
    </source>
</evidence>
<dbReference type="FunFam" id="1.10.3210.10:FF:000014">
    <property type="entry name" value="HD domain-containing protein"/>
    <property type="match status" value="1"/>
</dbReference>
<dbReference type="GO" id="GO:0008832">
    <property type="term" value="F:dGTPase activity"/>
    <property type="evidence" value="ECO:0007669"/>
    <property type="project" value="TreeGrafter"/>
</dbReference>